<keyword evidence="5" id="KW-1185">Reference proteome</keyword>
<evidence type="ECO:0000256" key="3">
    <source>
        <dbReference type="ARBA" id="ARBA00022917"/>
    </source>
</evidence>
<comment type="caution">
    <text evidence="4">The sequence shown here is derived from an EMBL/GenBank/DDBJ whole genome shotgun (WGS) entry which is preliminary data.</text>
</comment>
<evidence type="ECO:0000256" key="1">
    <source>
        <dbReference type="ARBA" id="ARBA00005775"/>
    </source>
</evidence>
<dbReference type="VEuPathDB" id="TrichDB:TRFO_26225"/>
<evidence type="ECO:0000256" key="2">
    <source>
        <dbReference type="ARBA" id="ARBA00022540"/>
    </source>
</evidence>
<dbReference type="RefSeq" id="XP_068359010.1">
    <property type="nucleotide sequence ID" value="XM_068504823.1"/>
</dbReference>
<dbReference type="SUPFAM" id="SSF48371">
    <property type="entry name" value="ARM repeat"/>
    <property type="match status" value="1"/>
</dbReference>
<dbReference type="AlphaFoldDB" id="A0A1J4K4H8"/>
<dbReference type="GeneID" id="94839527"/>
<dbReference type="PANTHER" id="PTHR23253">
    <property type="entry name" value="EUKARYOTIC TRANSLATION INITIATION FACTOR 4 GAMMA"/>
    <property type="match status" value="1"/>
</dbReference>
<dbReference type="EMBL" id="MLAK01000743">
    <property type="protein sequence ID" value="OHT05874.1"/>
    <property type="molecule type" value="Genomic_DNA"/>
</dbReference>
<dbReference type="InterPro" id="IPR016024">
    <property type="entry name" value="ARM-type_fold"/>
</dbReference>
<gene>
    <name evidence="4" type="ORF">TRFO_26225</name>
</gene>
<reference evidence="4" key="1">
    <citation type="submission" date="2016-10" db="EMBL/GenBank/DDBJ databases">
        <authorList>
            <person name="Benchimol M."/>
            <person name="Almeida L.G."/>
            <person name="Vasconcelos A.T."/>
            <person name="Perreira-Neves A."/>
            <person name="Rosa I.A."/>
            <person name="Tasca T."/>
            <person name="Bogo M.R."/>
            <person name="de Souza W."/>
        </authorList>
    </citation>
    <scope>NUCLEOTIDE SEQUENCE [LARGE SCALE GENOMIC DNA]</scope>
    <source>
        <strain evidence="4">K</strain>
    </source>
</reference>
<dbReference type="GO" id="GO:0003743">
    <property type="term" value="F:translation initiation factor activity"/>
    <property type="evidence" value="ECO:0007669"/>
    <property type="project" value="UniProtKB-KW"/>
</dbReference>
<dbReference type="GO" id="GO:0003729">
    <property type="term" value="F:mRNA binding"/>
    <property type="evidence" value="ECO:0007669"/>
    <property type="project" value="TreeGrafter"/>
</dbReference>
<sequence length="607" mass="69973">MATISSIEVHQEVTPPKKSTNGILTLCLTRLMPMYQTTSPPLQLRSNSYTIEEAMSFRHNFQINDDQIKIMQSDFDAYFRSLEFWEISEKKNSSNFEFSTSKPPSSNMSSINTPTILAKSTDTVKTQIITLLNKLTLEKFEDIFNSMAECIQISSDFDIKYSKIICSIASQQRIFAPIYSMFTARICEILEDPTNMIHKIKELCFIDTQEITEGTASFIGCLVQNSIFSTTIVFDFLKKLYNERTEKSFEILYFTAIPSGGKIEFEIPESKKFFDDVFKTAASMKSRIKYLMMDLEEARNHNWDVKNLLPATVTRETADQIYRQSMPNEGERILREFIEENELPSKYSQKMPSRAIKSVFMALLQSTRKVYDNGKNITLQMKQNGILSEKIAINLFREVIATATTSEVLHDYPNIKRRIGALFCQLIAYNIMQMSHFGSAFSFDIDIFGGFLGEARDLNMVDKIKRSPWMSQMRFRPKTFSHMQLTDVIDTEGMTECWTLYELTASVIDLMNSDEDPAELKNMIETEFPSDVVNSVDFAEFIAEVIVIFKPKRYIHVLSTYAKKHCDAALIHIGKLGKYYQWNYELTRSQIEGFASLFDYDVSILDF</sequence>
<dbReference type="Gene3D" id="1.25.40.180">
    <property type="match status" value="1"/>
</dbReference>
<name>A0A1J4K4H8_9EUKA</name>
<organism evidence="4 5">
    <name type="scientific">Tritrichomonas foetus</name>
    <dbReference type="NCBI Taxonomy" id="1144522"/>
    <lineage>
        <taxon>Eukaryota</taxon>
        <taxon>Metamonada</taxon>
        <taxon>Parabasalia</taxon>
        <taxon>Tritrichomonadida</taxon>
        <taxon>Tritrichomonadidae</taxon>
        <taxon>Tritrichomonas</taxon>
    </lineage>
</organism>
<evidence type="ECO:0000313" key="5">
    <source>
        <dbReference type="Proteomes" id="UP000179807"/>
    </source>
</evidence>
<dbReference type="GO" id="GO:0016281">
    <property type="term" value="C:eukaryotic translation initiation factor 4F complex"/>
    <property type="evidence" value="ECO:0007669"/>
    <property type="project" value="TreeGrafter"/>
</dbReference>
<dbReference type="OrthoDB" id="514777at2759"/>
<keyword evidence="2" id="KW-0396">Initiation factor</keyword>
<evidence type="ECO:0000313" key="4">
    <source>
        <dbReference type="EMBL" id="OHT05874.1"/>
    </source>
</evidence>
<evidence type="ECO:0008006" key="6">
    <source>
        <dbReference type="Google" id="ProtNLM"/>
    </source>
</evidence>
<protein>
    <recommendedName>
        <fullName evidence="6">MIF4G domain containing protein</fullName>
    </recommendedName>
</protein>
<dbReference type="Proteomes" id="UP000179807">
    <property type="component" value="Unassembled WGS sequence"/>
</dbReference>
<keyword evidence="3" id="KW-0648">Protein biosynthesis</keyword>
<accession>A0A1J4K4H8</accession>
<proteinExistence type="inferred from homology"/>
<dbReference type="PANTHER" id="PTHR23253:SF9">
    <property type="entry name" value="EUKARYOTIC TRANSLATION INITIATION FACTOR 4 GAMMA 2"/>
    <property type="match status" value="1"/>
</dbReference>
<comment type="similarity">
    <text evidence="1">Belongs to the eukaryotic initiation factor 4G family.</text>
</comment>